<comment type="caution">
    <text evidence="4">The sequence shown here is derived from an EMBL/GenBank/DDBJ whole genome shotgun (WGS) entry which is preliminary data.</text>
</comment>
<dbReference type="RefSeq" id="WP_143342731.1">
    <property type="nucleotide sequence ID" value="NZ_JAGIOO010000001.1"/>
</dbReference>
<keyword evidence="5" id="KW-1185">Reference proteome</keyword>
<evidence type="ECO:0000256" key="1">
    <source>
        <dbReference type="SAM" id="MobiDB-lite"/>
    </source>
</evidence>
<protein>
    <recommendedName>
        <fullName evidence="3">VanZ-like domain-containing protein</fullName>
    </recommendedName>
</protein>
<dbReference type="Pfam" id="PF04892">
    <property type="entry name" value="VanZ"/>
    <property type="match status" value="1"/>
</dbReference>
<dbReference type="Proteomes" id="UP001519363">
    <property type="component" value="Unassembled WGS sequence"/>
</dbReference>
<feature type="compositionally biased region" description="Polar residues" evidence="1">
    <location>
        <begin position="184"/>
        <end position="202"/>
    </location>
</feature>
<reference evidence="4 5" key="1">
    <citation type="submission" date="2021-03" db="EMBL/GenBank/DDBJ databases">
        <title>Sequencing the genomes of 1000 actinobacteria strains.</title>
        <authorList>
            <person name="Klenk H.-P."/>
        </authorList>
    </citation>
    <scope>NUCLEOTIDE SEQUENCE [LARGE SCALE GENOMIC DNA]</scope>
    <source>
        <strain evidence="4 5">DSM 44580</strain>
    </source>
</reference>
<sequence length="202" mass="21123">MRVLEAFSGRLDRDLNLAERIFNRPEVLAYAVGAGLVLAVVGLVVGRLLGWRPFSTALSLGSLGGVLAVTLVRVGRSGGEAVSLGEAWASCIPNEFSLAGSWQRLNFVLLMPFAFFAARALRRFLPAALLSVGLAVGIELYQGMTGLGACETQDMINNGLGGVLAAGLGYALSGGRRGGGRLRNTTPPSSTGQQLTWSSTAR</sequence>
<evidence type="ECO:0000313" key="4">
    <source>
        <dbReference type="EMBL" id="MBP2475815.1"/>
    </source>
</evidence>
<evidence type="ECO:0000313" key="5">
    <source>
        <dbReference type="Proteomes" id="UP001519363"/>
    </source>
</evidence>
<proteinExistence type="predicted"/>
<dbReference type="InterPro" id="IPR006976">
    <property type="entry name" value="VanZ-like"/>
</dbReference>
<accession>A0ABS5AGW1</accession>
<gene>
    <name evidence="4" type="ORF">JOF53_004687</name>
</gene>
<keyword evidence="2" id="KW-0812">Transmembrane</keyword>
<dbReference type="EMBL" id="JAGIOO010000001">
    <property type="protein sequence ID" value="MBP2475815.1"/>
    <property type="molecule type" value="Genomic_DNA"/>
</dbReference>
<keyword evidence="2" id="KW-1133">Transmembrane helix</keyword>
<feature type="transmembrane region" description="Helical" evidence="2">
    <location>
        <begin position="27"/>
        <end position="45"/>
    </location>
</feature>
<feature type="transmembrane region" description="Helical" evidence="2">
    <location>
        <begin position="57"/>
        <end position="76"/>
    </location>
</feature>
<organism evidence="4 5">
    <name type="scientific">Crossiella equi</name>
    <dbReference type="NCBI Taxonomy" id="130796"/>
    <lineage>
        <taxon>Bacteria</taxon>
        <taxon>Bacillati</taxon>
        <taxon>Actinomycetota</taxon>
        <taxon>Actinomycetes</taxon>
        <taxon>Pseudonocardiales</taxon>
        <taxon>Pseudonocardiaceae</taxon>
        <taxon>Crossiella</taxon>
    </lineage>
</organism>
<feature type="region of interest" description="Disordered" evidence="1">
    <location>
        <begin position="179"/>
        <end position="202"/>
    </location>
</feature>
<keyword evidence="2" id="KW-0472">Membrane</keyword>
<feature type="domain" description="VanZ-like" evidence="3">
    <location>
        <begin position="104"/>
        <end position="169"/>
    </location>
</feature>
<evidence type="ECO:0000256" key="2">
    <source>
        <dbReference type="SAM" id="Phobius"/>
    </source>
</evidence>
<name>A0ABS5AGW1_9PSEU</name>
<evidence type="ECO:0000259" key="3">
    <source>
        <dbReference type="Pfam" id="PF04892"/>
    </source>
</evidence>
<feature type="transmembrane region" description="Helical" evidence="2">
    <location>
        <begin position="124"/>
        <end position="143"/>
    </location>
</feature>
<feature type="transmembrane region" description="Helical" evidence="2">
    <location>
        <begin position="155"/>
        <end position="173"/>
    </location>
</feature>